<proteinExistence type="predicted"/>
<gene>
    <name evidence="1" type="ordered locus">BOV_0078</name>
</gene>
<dbReference type="AlphaFoldDB" id="A0A0H3APS6"/>
<dbReference type="KEGG" id="bov:BOV_0078"/>
<protein>
    <submittedName>
        <fullName evidence="1">Uncharacterized protein</fullName>
    </submittedName>
</protein>
<evidence type="ECO:0000313" key="2">
    <source>
        <dbReference type="Proteomes" id="UP000006383"/>
    </source>
</evidence>
<organism evidence="1 2">
    <name type="scientific">Brucella ovis (strain ATCC 25840 / 63/290 / NCTC 10512)</name>
    <dbReference type="NCBI Taxonomy" id="444178"/>
    <lineage>
        <taxon>Bacteria</taxon>
        <taxon>Pseudomonadati</taxon>
        <taxon>Pseudomonadota</taxon>
        <taxon>Alphaproteobacteria</taxon>
        <taxon>Hyphomicrobiales</taxon>
        <taxon>Brucellaceae</taxon>
        <taxon>Brucella/Ochrobactrum group</taxon>
        <taxon>Brucella</taxon>
    </lineage>
</organism>
<dbReference type="HOGENOM" id="CLU_3420865_0_0_5"/>
<name>A0A0H3APS6_BRUO2</name>
<dbReference type="Proteomes" id="UP000006383">
    <property type="component" value="Chromosome I"/>
</dbReference>
<accession>A0A0H3APS6</accession>
<reference evidence="2" key="1">
    <citation type="journal article" date="2009" name="PLoS ONE">
        <title>Genome degradation in Brucella ovis corresponds with narrowing of its host range and tissue tropism.</title>
        <authorList>
            <person name="Tsolis R.M."/>
            <person name="Seshadri R."/>
            <person name="Santos R.L."/>
            <person name="Sangari F.J."/>
            <person name="Lobo J.M."/>
            <person name="de Jong M.F."/>
            <person name="Ren Q."/>
            <person name="Myers G."/>
            <person name="Brinkac L.M."/>
            <person name="Nelson W.C."/>
            <person name="Deboy R.T."/>
            <person name="Angiuoli S."/>
            <person name="Khouri H."/>
            <person name="Dimitrov G."/>
            <person name="Robinson J.R."/>
            <person name="Mulligan S."/>
            <person name="Walker R.L."/>
            <person name="Elzer P.E."/>
            <person name="Hassan K.A."/>
            <person name="Paulsen I.T."/>
        </authorList>
    </citation>
    <scope>NUCLEOTIDE SEQUENCE [LARGE SCALE GENOMIC DNA]</scope>
    <source>
        <strain evidence="2">ATCC 25840 / 63/290 / NCTC 10512</strain>
    </source>
</reference>
<keyword evidence="2" id="KW-1185">Reference proteome</keyword>
<dbReference type="EMBL" id="CP000708">
    <property type="protein sequence ID" value="ABQ61507.1"/>
    <property type="molecule type" value="Genomic_DNA"/>
</dbReference>
<evidence type="ECO:0000313" key="1">
    <source>
        <dbReference type="EMBL" id="ABQ61507.1"/>
    </source>
</evidence>
<sequence length="24" mass="2621">MSPLLEMLLSRDAAIPRAAPFSHP</sequence>